<dbReference type="EMBL" id="VEVO01000015">
    <property type="protein sequence ID" value="KAF0030777.1"/>
    <property type="molecule type" value="Genomic_DNA"/>
</dbReference>
<feature type="compositionally biased region" description="Basic residues" evidence="1">
    <location>
        <begin position="244"/>
        <end position="255"/>
    </location>
</feature>
<feature type="compositionally biased region" description="Low complexity" evidence="1">
    <location>
        <begin position="225"/>
        <end position="243"/>
    </location>
</feature>
<dbReference type="EMBL" id="CP026245">
    <property type="protein sequence ID" value="AWO99362.1"/>
    <property type="molecule type" value="Genomic_DNA"/>
</dbReference>
<proteinExistence type="predicted"/>
<dbReference type="OrthoDB" id="6374619at2759"/>
<evidence type="ECO:0000313" key="5">
    <source>
        <dbReference type="Proteomes" id="UP000438429"/>
    </source>
</evidence>
<dbReference type="AlphaFoldDB" id="A0A2U9B5Y3"/>
<reference evidence="3 5" key="2">
    <citation type="submission" date="2019-06" db="EMBL/GenBank/DDBJ databases">
        <title>Draft genomes of female and male turbot (Scophthalmus maximus).</title>
        <authorList>
            <person name="Xu H."/>
            <person name="Xu X.-W."/>
            <person name="Shao C."/>
            <person name="Chen S."/>
        </authorList>
    </citation>
    <scope>NUCLEOTIDE SEQUENCE [LARGE SCALE GENOMIC DNA]</scope>
    <source>
        <strain evidence="3">Ysfricsl-2016a</strain>
        <tissue evidence="3">Blood</tissue>
    </source>
</reference>
<dbReference type="PANTHER" id="PTHR34648">
    <property type="entry name" value="CLOCK-INTERACTING PACEMAKER"/>
    <property type="match status" value="1"/>
</dbReference>
<dbReference type="GO" id="GO:0042754">
    <property type="term" value="P:negative regulation of circadian rhythm"/>
    <property type="evidence" value="ECO:0007669"/>
    <property type="project" value="InterPro"/>
</dbReference>
<dbReference type="Pfam" id="PF15800">
    <property type="entry name" value="CiPC"/>
    <property type="match status" value="1"/>
</dbReference>
<keyword evidence="4" id="KW-1185">Reference proteome</keyword>
<organism evidence="2 4">
    <name type="scientific">Scophthalmus maximus</name>
    <name type="common">Turbot</name>
    <name type="synonym">Psetta maxima</name>
    <dbReference type="NCBI Taxonomy" id="52904"/>
    <lineage>
        <taxon>Eukaryota</taxon>
        <taxon>Metazoa</taxon>
        <taxon>Chordata</taxon>
        <taxon>Craniata</taxon>
        <taxon>Vertebrata</taxon>
        <taxon>Euteleostomi</taxon>
        <taxon>Actinopterygii</taxon>
        <taxon>Neopterygii</taxon>
        <taxon>Teleostei</taxon>
        <taxon>Neoteleostei</taxon>
        <taxon>Acanthomorphata</taxon>
        <taxon>Carangaria</taxon>
        <taxon>Pleuronectiformes</taxon>
        <taxon>Pleuronectoidei</taxon>
        <taxon>Scophthalmidae</taxon>
        <taxon>Scophthalmus</taxon>
    </lineage>
</organism>
<reference evidence="2 4" key="1">
    <citation type="submission" date="2017-12" db="EMBL/GenBank/DDBJ databases">
        <title>Integrating genomic resources of turbot (Scophthalmus maximus) in depth evaluation of genetic and physical mapping variation across individuals.</title>
        <authorList>
            <person name="Martinez P."/>
        </authorList>
    </citation>
    <scope>NUCLEOTIDE SEQUENCE [LARGE SCALE GENOMIC DNA]</scope>
</reference>
<feature type="region of interest" description="Disordered" evidence="1">
    <location>
        <begin position="1"/>
        <end position="109"/>
    </location>
</feature>
<dbReference type="Proteomes" id="UP000438429">
    <property type="component" value="Unassembled WGS sequence"/>
</dbReference>
<evidence type="ECO:0000313" key="3">
    <source>
        <dbReference type="EMBL" id="KAF0030777.1"/>
    </source>
</evidence>
<accession>A0A2U9B5Y3</accession>
<feature type="compositionally biased region" description="Basic and acidic residues" evidence="1">
    <location>
        <begin position="69"/>
        <end position="97"/>
    </location>
</feature>
<evidence type="ECO:0000313" key="2">
    <source>
        <dbReference type="EMBL" id="AWO99362.1"/>
    </source>
</evidence>
<evidence type="ECO:0000256" key="1">
    <source>
        <dbReference type="SAM" id="MobiDB-lite"/>
    </source>
</evidence>
<dbReference type="PANTHER" id="PTHR34648:SF7">
    <property type="entry name" value="SI:CH211-132B12.7"/>
    <property type="match status" value="1"/>
</dbReference>
<feature type="compositionally biased region" description="Basic and acidic residues" evidence="1">
    <location>
        <begin position="190"/>
        <end position="208"/>
    </location>
</feature>
<dbReference type="InterPro" id="IPR031602">
    <property type="entry name" value="CIPC"/>
</dbReference>
<name>A0A2U9B5Y3_SCOMX</name>
<feature type="compositionally biased region" description="Polar residues" evidence="1">
    <location>
        <begin position="340"/>
        <end position="350"/>
    </location>
</feature>
<feature type="region of interest" description="Disordered" evidence="1">
    <location>
        <begin position="376"/>
        <end position="397"/>
    </location>
</feature>
<feature type="region of interest" description="Disordered" evidence="1">
    <location>
        <begin position="179"/>
        <end position="255"/>
    </location>
</feature>
<sequence>MAKEQSCSHRDGARAASSKNAKDESNSTTLLAMRDAKDADESSGSSSRYSSEKDSGFSDGSDWQQTDVDDQHSDKGRTKDGERADASQPDQNREREQGSPGNLTPMPEGRKQFSIFKNMVLTQQPDTVQKEVHLLWTNRSSATRQVILCQQPVVLPTAAPQLHAPVSRRSVVMGKKINSYPRIAPHPNRKPPDKPSSSDDPQDLRRSESSPGTGGLPERHQGDTVSSSSSAAASSSHASSSASRGRHRSGVASARHRRFLNMVKVLRQSGLLHITLRTKELQRQSDAVGQDVAQLRRHVELLCEAACRPPDGAAALERLHRAMAESRSYPDLNLIPPHPESSSGRPQSIASGDEDAAAPPSRLVTIVLNPNCPTWQQARSERSRELNAFMSPDSSTG</sequence>
<gene>
    <name evidence="3" type="ORF">F2P81_017508</name>
    <name evidence="2" type="ORF">SMAX5B_000651</name>
</gene>
<feature type="region of interest" description="Disordered" evidence="1">
    <location>
        <begin position="329"/>
        <end position="363"/>
    </location>
</feature>
<dbReference type="GO" id="GO:0045892">
    <property type="term" value="P:negative regulation of DNA-templated transcription"/>
    <property type="evidence" value="ECO:0007669"/>
    <property type="project" value="InterPro"/>
</dbReference>
<feature type="compositionally biased region" description="Basic and acidic residues" evidence="1">
    <location>
        <begin position="1"/>
        <end position="13"/>
    </location>
</feature>
<protein>
    <submittedName>
        <fullName evidence="2">Putative CLOCK-interacting pacemaker-like</fullName>
    </submittedName>
</protein>
<dbReference type="Proteomes" id="UP000246464">
    <property type="component" value="Chromosome 3"/>
</dbReference>
<evidence type="ECO:0000313" key="4">
    <source>
        <dbReference type="Proteomes" id="UP000246464"/>
    </source>
</evidence>
<dbReference type="GO" id="GO:0005634">
    <property type="term" value="C:nucleus"/>
    <property type="evidence" value="ECO:0007669"/>
    <property type="project" value="TreeGrafter"/>
</dbReference>